<evidence type="ECO:0000313" key="3">
    <source>
        <dbReference type="Proteomes" id="UP000319908"/>
    </source>
</evidence>
<comment type="caution">
    <text evidence="2">The sequence shown here is derived from an EMBL/GenBank/DDBJ whole genome shotgun (WGS) entry which is preliminary data.</text>
</comment>
<protein>
    <submittedName>
        <fullName evidence="2">Uncharacterized protein</fullName>
    </submittedName>
</protein>
<proteinExistence type="predicted"/>
<name>A0A5C6BH29_9BACT</name>
<feature type="compositionally biased region" description="Basic and acidic residues" evidence="1">
    <location>
        <begin position="1"/>
        <end position="17"/>
    </location>
</feature>
<dbReference type="AlphaFoldDB" id="A0A5C6BH29"/>
<dbReference type="OrthoDB" id="279839at2"/>
<accession>A0A5C6BH29</accession>
<feature type="compositionally biased region" description="Basic and acidic residues" evidence="1">
    <location>
        <begin position="25"/>
        <end position="35"/>
    </location>
</feature>
<organism evidence="2 3">
    <name type="scientific">Allorhodopirellula heiligendammensis</name>
    <dbReference type="NCBI Taxonomy" id="2714739"/>
    <lineage>
        <taxon>Bacteria</taxon>
        <taxon>Pseudomonadati</taxon>
        <taxon>Planctomycetota</taxon>
        <taxon>Planctomycetia</taxon>
        <taxon>Pirellulales</taxon>
        <taxon>Pirellulaceae</taxon>
        <taxon>Allorhodopirellula</taxon>
    </lineage>
</organism>
<evidence type="ECO:0000256" key="1">
    <source>
        <dbReference type="SAM" id="MobiDB-lite"/>
    </source>
</evidence>
<sequence length="149" mass="17136">MSKDLEDFLRQAAEMRQRKQAQWRAEAEQQREQQTRSRPSPYSNANRERVVDTATGYYDDDEDEILDERDIEMIDAVHVDEDPNQRSHHATAGDPSSSPAMAEAKIGGLSDRRRQSGPTPADALKEMIRKPDGLRQAFLLREVINRPRF</sequence>
<dbReference type="Proteomes" id="UP000319908">
    <property type="component" value="Unassembled WGS sequence"/>
</dbReference>
<reference evidence="2 3" key="1">
    <citation type="journal article" date="2020" name="Antonie Van Leeuwenhoek">
        <title>Rhodopirellula heiligendammensis sp. nov., Rhodopirellula pilleata sp. nov., and Rhodopirellula solitaria sp. nov. isolated from natural or artificial marine surfaces in Northern Germany and California, USA, and emended description of the genus Rhodopirellula.</title>
        <authorList>
            <person name="Kallscheuer N."/>
            <person name="Wiegand S."/>
            <person name="Jogler M."/>
            <person name="Boedeker C."/>
            <person name="Peeters S.H."/>
            <person name="Rast P."/>
            <person name="Heuer A."/>
            <person name="Jetten M.S.M."/>
            <person name="Rohde M."/>
            <person name="Jogler C."/>
        </authorList>
    </citation>
    <scope>NUCLEOTIDE SEQUENCE [LARGE SCALE GENOMIC DNA]</scope>
    <source>
        <strain evidence="2 3">Poly21</strain>
    </source>
</reference>
<gene>
    <name evidence="2" type="ORF">Poly21_48730</name>
</gene>
<keyword evidence="3" id="KW-1185">Reference proteome</keyword>
<dbReference type="EMBL" id="SJPU01000003">
    <property type="protein sequence ID" value="TWU10967.1"/>
    <property type="molecule type" value="Genomic_DNA"/>
</dbReference>
<feature type="region of interest" description="Disordered" evidence="1">
    <location>
        <begin position="1"/>
        <end position="64"/>
    </location>
</feature>
<dbReference type="RefSeq" id="WP_146409304.1">
    <property type="nucleotide sequence ID" value="NZ_SJPU01000003.1"/>
</dbReference>
<feature type="region of interest" description="Disordered" evidence="1">
    <location>
        <begin position="77"/>
        <end position="124"/>
    </location>
</feature>
<evidence type="ECO:0000313" key="2">
    <source>
        <dbReference type="EMBL" id="TWU10967.1"/>
    </source>
</evidence>